<protein>
    <submittedName>
        <fullName evidence="3">Amidohydrolase family protein</fullName>
    </submittedName>
</protein>
<dbReference type="Pfam" id="PF01979">
    <property type="entry name" value="Amidohydro_1"/>
    <property type="match status" value="1"/>
</dbReference>
<dbReference type="InterPro" id="IPR004722">
    <property type="entry name" value="DHOase"/>
</dbReference>
<dbReference type="SUPFAM" id="SSF51556">
    <property type="entry name" value="Metallo-dependent hydrolases"/>
    <property type="match status" value="1"/>
</dbReference>
<accession>A0ABU9XNM9</accession>
<proteinExistence type="predicted"/>
<dbReference type="RefSeq" id="WP_345862586.1">
    <property type="nucleotide sequence ID" value="NZ_JBDIMF010000001.1"/>
</dbReference>
<dbReference type="InterPro" id="IPR032466">
    <property type="entry name" value="Metal_Hydrolase"/>
</dbReference>
<dbReference type="PANTHER" id="PTHR43668">
    <property type="entry name" value="ALLANTOINASE"/>
    <property type="match status" value="1"/>
</dbReference>
<dbReference type="Gene3D" id="2.30.40.10">
    <property type="entry name" value="Urease, subunit C, domain 1"/>
    <property type="match status" value="1"/>
</dbReference>
<evidence type="ECO:0000313" key="4">
    <source>
        <dbReference type="Proteomes" id="UP001404104"/>
    </source>
</evidence>
<evidence type="ECO:0000256" key="1">
    <source>
        <dbReference type="ARBA" id="ARBA00022975"/>
    </source>
</evidence>
<name>A0ABU9XNM9_9SPHN</name>
<evidence type="ECO:0000313" key="3">
    <source>
        <dbReference type="EMBL" id="MEN2785177.1"/>
    </source>
</evidence>
<dbReference type="InterPro" id="IPR050138">
    <property type="entry name" value="DHOase/Allantoinase_Hydrolase"/>
</dbReference>
<keyword evidence="1" id="KW-0665">Pyrimidine biosynthesis</keyword>
<sequence length="406" mass="41849">MTIALLNAQLVCPVAGTSSGGVLIEGKHIAAVGTFAVPEGADVIDCRGKILSPAIVDLGVFTIDVPACHAGGIVRVGLMPDQTPVLDDPGIVQRAALIGRPGLWIHPIAAATRALAGKDLAEMAINRDAGAVAIGTGERWIADSGVMRKVLAYAGDLGLTLIAEAQDGGIVGTAVATAGETATRMGLPSAPSIAEPLAIARDLMLAEETGAKLHFRAVTTTAGFDLIRAAKRRGVRVTCGITPAHLMLSDIAMSDFRTFTHLSPPLRDESDRQACLAALADGTIDILCSGHDPRGPEEKRLPFADSAHGMAGAETLLALALGMVRDERITLQRMIAMLSAGPAAILGLDTGTLTPGAPADLMLFDDGAPWLIDADKMVAIAGNTPFDGLPVQGKVLRLWKGGAALI</sequence>
<dbReference type="EMBL" id="JBDIMF010000001">
    <property type="protein sequence ID" value="MEN2785177.1"/>
    <property type="molecule type" value="Genomic_DNA"/>
</dbReference>
<dbReference type="CDD" id="cd01317">
    <property type="entry name" value="DHOase_IIa"/>
    <property type="match status" value="1"/>
</dbReference>
<feature type="domain" description="Amidohydrolase-related" evidence="2">
    <location>
        <begin position="132"/>
        <end position="402"/>
    </location>
</feature>
<gene>
    <name evidence="3" type="ORF">ABC969_01940</name>
</gene>
<dbReference type="InterPro" id="IPR006680">
    <property type="entry name" value="Amidohydro-rel"/>
</dbReference>
<dbReference type="Proteomes" id="UP001404104">
    <property type="component" value="Unassembled WGS sequence"/>
</dbReference>
<organism evidence="3 4">
    <name type="scientific">Sphingomonas qilianensis</name>
    <dbReference type="NCBI Taxonomy" id="1736690"/>
    <lineage>
        <taxon>Bacteria</taxon>
        <taxon>Pseudomonadati</taxon>
        <taxon>Pseudomonadota</taxon>
        <taxon>Alphaproteobacteria</taxon>
        <taxon>Sphingomonadales</taxon>
        <taxon>Sphingomonadaceae</taxon>
        <taxon>Sphingomonas</taxon>
    </lineage>
</organism>
<evidence type="ECO:0000259" key="2">
    <source>
        <dbReference type="Pfam" id="PF01979"/>
    </source>
</evidence>
<dbReference type="Gene3D" id="3.20.20.140">
    <property type="entry name" value="Metal-dependent hydrolases"/>
    <property type="match status" value="1"/>
</dbReference>
<dbReference type="SUPFAM" id="SSF51338">
    <property type="entry name" value="Composite domain of metallo-dependent hydrolases"/>
    <property type="match status" value="1"/>
</dbReference>
<dbReference type="InterPro" id="IPR011059">
    <property type="entry name" value="Metal-dep_hydrolase_composite"/>
</dbReference>
<comment type="caution">
    <text evidence="3">The sequence shown here is derived from an EMBL/GenBank/DDBJ whole genome shotgun (WGS) entry which is preliminary data.</text>
</comment>
<keyword evidence="4" id="KW-1185">Reference proteome</keyword>
<dbReference type="PANTHER" id="PTHR43668:SF2">
    <property type="entry name" value="ALLANTOINASE"/>
    <property type="match status" value="1"/>
</dbReference>
<reference evidence="3 4" key="1">
    <citation type="submission" date="2024-05" db="EMBL/GenBank/DDBJ databases">
        <authorList>
            <person name="Liu Q."/>
            <person name="Xin Y.-H."/>
        </authorList>
    </citation>
    <scope>NUCLEOTIDE SEQUENCE [LARGE SCALE GENOMIC DNA]</scope>
    <source>
        <strain evidence="3 4">CGMCC 1.15349</strain>
    </source>
</reference>